<dbReference type="PANTHER" id="PTHR30408:SF12">
    <property type="entry name" value="TYPE I RESTRICTION ENZYME MJAVIII SPECIFICITY SUBUNIT"/>
    <property type="match status" value="1"/>
</dbReference>
<keyword evidence="5" id="KW-0255">Endonuclease</keyword>
<comment type="similarity">
    <text evidence="1">Belongs to the type-I restriction system S methylase family.</text>
</comment>
<keyword evidence="3" id="KW-0238">DNA-binding</keyword>
<dbReference type="GO" id="GO:0016787">
    <property type="term" value="F:hydrolase activity"/>
    <property type="evidence" value="ECO:0007669"/>
    <property type="project" value="UniProtKB-KW"/>
</dbReference>
<proteinExistence type="inferred from homology"/>
<dbReference type="EMBL" id="CP087781">
    <property type="protein sequence ID" value="UZA51166.1"/>
    <property type="molecule type" value="Genomic_DNA"/>
</dbReference>
<evidence type="ECO:0000313" key="6">
    <source>
        <dbReference type="Proteomes" id="UP001163283"/>
    </source>
</evidence>
<evidence type="ECO:0000313" key="5">
    <source>
        <dbReference type="EMBL" id="UZA51166.1"/>
    </source>
</evidence>
<keyword evidence="2" id="KW-0680">Restriction system</keyword>
<dbReference type="GO" id="GO:0003677">
    <property type="term" value="F:DNA binding"/>
    <property type="evidence" value="ECO:0007669"/>
    <property type="project" value="UniProtKB-KW"/>
</dbReference>
<dbReference type="InterPro" id="IPR000055">
    <property type="entry name" value="Restrct_endonuc_typeI_TRD"/>
</dbReference>
<keyword evidence="5" id="KW-0378">Hydrolase</keyword>
<dbReference type="CDD" id="cd17291">
    <property type="entry name" value="RMtype1_S_MgeORF438P-TRD-CR_like"/>
    <property type="match status" value="1"/>
</dbReference>
<dbReference type="GO" id="GO:0009307">
    <property type="term" value="P:DNA restriction-modification system"/>
    <property type="evidence" value="ECO:0007669"/>
    <property type="project" value="UniProtKB-KW"/>
</dbReference>
<gene>
    <name evidence="5" type="ORF">LP129_11795</name>
</gene>
<dbReference type="Gene3D" id="3.90.220.20">
    <property type="entry name" value="DNA methylase specificity domains"/>
    <property type="match status" value="2"/>
</dbReference>
<feature type="domain" description="Type I restriction modification DNA specificity" evidence="4">
    <location>
        <begin position="101"/>
        <end position="236"/>
    </location>
</feature>
<dbReference type="Proteomes" id="UP001163283">
    <property type="component" value="Chromosome"/>
</dbReference>
<reference evidence="5 6" key="1">
    <citation type="journal article" date="2022" name="BMC Microbiol.">
        <title>Whole genome sequencing of Moraxella bovis strains from North America reveals two genotypes with different genetic determinants.</title>
        <authorList>
            <person name="Wynn E.L."/>
            <person name="Hille M.M."/>
            <person name="Loy J.D."/>
            <person name="Schuller G."/>
            <person name="Kuhn K.L."/>
            <person name="Dickey A.M."/>
            <person name="Bono J.L."/>
            <person name="Clawson M.L."/>
        </authorList>
    </citation>
    <scope>NUCLEOTIDE SEQUENCE [LARGE SCALE GENOMIC DNA]</scope>
    <source>
        <strain evidence="5 6">SAM57978</strain>
    </source>
</reference>
<evidence type="ECO:0000259" key="4">
    <source>
        <dbReference type="Pfam" id="PF01420"/>
    </source>
</evidence>
<accession>A0AAX3ET64</accession>
<dbReference type="InterPro" id="IPR052021">
    <property type="entry name" value="Type-I_RS_S_subunit"/>
</dbReference>
<dbReference type="InterPro" id="IPR044946">
    <property type="entry name" value="Restrct_endonuc_typeI_TRD_sf"/>
</dbReference>
<organism evidence="5 6">
    <name type="scientific">Moraxella bovis</name>
    <dbReference type="NCBI Taxonomy" id="476"/>
    <lineage>
        <taxon>Bacteria</taxon>
        <taxon>Pseudomonadati</taxon>
        <taxon>Pseudomonadota</taxon>
        <taxon>Gammaproteobacteria</taxon>
        <taxon>Moraxellales</taxon>
        <taxon>Moraxellaceae</taxon>
        <taxon>Moraxella</taxon>
    </lineage>
</organism>
<name>A0AAX3ET64_MORBO</name>
<dbReference type="REBASE" id="671983">
    <property type="entry name" value="S.Mbo57978ORF11795P"/>
</dbReference>
<protein>
    <submittedName>
        <fullName evidence="5">Restriction endonuclease subunit S</fullName>
        <ecNumber evidence="5">3.1.21.-</ecNumber>
    </submittedName>
</protein>
<dbReference type="Pfam" id="PF01420">
    <property type="entry name" value="Methylase_S"/>
    <property type="match status" value="1"/>
</dbReference>
<dbReference type="PANTHER" id="PTHR30408">
    <property type="entry name" value="TYPE-1 RESTRICTION ENZYME ECOKI SPECIFICITY PROTEIN"/>
    <property type="match status" value="1"/>
</dbReference>
<evidence type="ECO:0000256" key="3">
    <source>
        <dbReference type="ARBA" id="ARBA00023125"/>
    </source>
</evidence>
<dbReference type="SUPFAM" id="SSF116734">
    <property type="entry name" value="DNA methylase specificity domain"/>
    <property type="match status" value="2"/>
</dbReference>
<sequence length="452" mass="51711">MIGAIVKGQKAFKSSKQGGKLYNHDNRFAENTLAHYIRQMFERKDIAIADTYGEYAYMVNTVDMLDFGLIGFNKSIRTIIQKRIEINSKYPLIKLVDFPSEIRKGKSITAKNAISGNYKVVAGGKDFAYTHNEYNRDENTITISASGANAGFVNFWKEKIFASDCTTIRGKTELATKYIFVYLQSMQQALFDLARGSAQPHVYPDDIKNFKIPLPPPSIQQQIIDECQKIDDEYENSRMAIETYRQKIADIFNELEIVYKTQGGGLNLVNLGDICQSYIGLNYKPEHINDNGILVLRSSNIKNGKLDFNDQVRVKLNINDKYFVKNKDVLICVRNGSKKLLGKSAYLDTLNEPMTFGAFMAICRSNKFSKWIYLWTQSKHYAEQIEKISSTVSINQLTQKTLLSFKIPVLQSYDEMQKIIAKAELYEQKIEIHTKVINESQRKKEAILAKYL</sequence>
<dbReference type="RefSeq" id="WP_162860428.1">
    <property type="nucleotide sequence ID" value="NZ_CP030241.1"/>
</dbReference>
<dbReference type="AlphaFoldDB" id="A0AAX3ET64"/>
<dbReference type="EC" id="3.1.21.-" evidence="5"/>
<dbReference type="GO" id="GO:0004519">
    <property type="term" value="F:endonuclease activity"/>
    <property type="evidence" value="ECO:0007669"/>
    <property type="project" value="UniProtKB-KW"/>
</dbReference>
<keyword evidence="5" id="KW-0540">Nuclease</keyword>
<evidence type="ECO:0000256" key="2">
    <source>
        <dbReference type="ARBA" id="ARBA00022747"/>
    </source>
</evidence>
<evidence type="ECO:0000256" key="1">
    <source>
        <dbReference type="ARBA" id="ARBA00010923"/>
    </source>
</evidence>